<evidence type="ECO:0000256" key="1">
    <source>
        <dbReference type="ARBA" id="ARBA00009005"/>
    </source>
</evidence>
<sequence>MRPTRVNILHAIDNLVRGARKGDRFFFHYCGHTMQVENRNNSEEDGMDECLVPLDGEENKIVDNELRRHLVEALPPGSSLVAVFDSCHSASLLDLAHFRCNRVYVPWLSKGRRRSDERWNSVVRRHALPFFPLSKPPTPAHSPTRSRSRANSSARSPPLSRANTSLRSPLRSAPFTPLQANSPTTVDKLLRKTAATPGRKATRRSTREIRELMQLLDGVPEAAFARANAVDPGLVPTRPNSPLATSPEREEYAPPMVTTRRIYEAARSRAGKLRAWRTEVDRLEVEEDQNEEDIHGMDNAGYPEGDEEQTEPITRAGTEGEQHLRFRPRGGNRKGKGKGKRKQDDDEKETAEPDEAKSRVLRKRLSLPLGSLSLASFGVGARKMNEDEEGDVKVEGKGKTKDRHTTVTRARAVSVAVQHSEVPGSRETNANASPVAAAGAASSAAGKENVVVGVAEATRPPLAVAVPAAKPVSWFGDEDREGRECESPAPVWPCTGWTCRDPAHRHEYEQEDQAEVISLASCKDHQVSWEDSNGGSMTRELVRILEREPHPTIRTLVTHISHAMHRMSLERHLETRRYKQDMKKYAAFLERQRVNAALLRPGSSRSTRGTETGGNSDVKPPATETSTSRATTLSLDTPGPDSGRSSRMVDKSPKQDRDGMAAFDMNNFQDPQVASHYPLDMEQTWKM</sequence>
<feature type="compositionally biased region" description="Basic and acidic residues" evidence="2">
    <location>
        <begin position="342"/>
        <end position="358"/>
    </location>
</feature>
<dbReference type="GO" id="GO:0005737">
    <property type="term" value="C:cytoplasm"/>
    <property type="evidence" value="ECO:0007669"/>
    <property type="project" value="TreeGrafter"/>
</dbReference>
<dbReference type="EMBL" id="JAWWNJ010000096">
    <property type="protein sequence ID" value="KAK6996700.1"/>
    <property type="molecule type" value="Genomic_DNA"/>
</dbReference>
<feature type="compositionally biased region" description="Polar residues" evidence="2">
    <location>
        <begin position="603"/>
        <end position="615"/>
    </location>
</feature>
<dbReference type="GO" id="GO:0006508">
    <property type="term" value="P:proteolysis"/>
    <property type="evidence" value="ECO:0007669"/>
    <property type="project" value="InterPro"/>
</dbReference>
<dbReference type="AlphaFoldDB" id="A0AAW0A074"/>
<feature type="domain" description="Peptidase C14 caspase" evidence="3">
    <location>
        <begin position="3"/>
        <end position="95"/>
    </location>
</feature>
<dbReference type="PANTHER" id="PTHR48104">
    <property type="entry name" value="METACASPASE-4"/>
    <property type="match status" value="1"/>
</dbReference>
<name>A0AAW0A074_9AGAR</name>
<evidence type="ECO:0000313" key="5">
    <source>
        <dbReference type="Proteomes" id="UP001362999"/>
    </source>
</evidence>
<keyword evidence="5" id="KW-1185">Reference proteome</keyword>
<dbReference type="InterPro" id="IPR011600">
    <property type="entry name" value="Pept_C14_caspase"/>
</dbReference>
<reference evidence="4 5" key="1">
    <citation type="journal article" date="2024" name="J Genomics">
        <title>Draft genome sequencing and assembly of Favolaschia claudopus CIRM-BRFM 2984 isolated from oak limbs.</title>
        <authorList>
            <person name="Navarro D."/>
            <person name="Drula E."/>
            <person name="Chaduli D."/>
            <person name="Cazenave R."/>
            <person name="Ahrendt S."/>
            <person name="Wang J."/>
            <person name="Lipzen A."/>
            <person name="Daum C."/>
            <person name="Barry K."/>
            <person name="Grigoriev I.V."/>
            <person name="Favel A."/>
            <person name="Rosso M.N."/>
            <person name="Martin F."/>
        </authorList>
    </citation>
    <scope>NUCLEOTIDE SEQUENCE [LARGE SCALE GENOMIC DNA]</scope>
    <source>
        <strain evidence="4 5">CIRM-BRFM 2984</strain>
    </source>
</reference>
<dbReference type="Pfam" id="PF00656">
    <property type="entry name" value="Peptidase_C14"/>
    <property type="match status" value="2"/>
</dbReference>
<evidence type="ECO:0000313" key="4">
    <source>
        <dbReference type="EMBL" id="KAK6996700.1"/>
    </source>
</evidence>
<feature type="region of interest" description="Disordered" evidence="2">
    <location>
        <begin position="415"/>
        <end position="434"/>
    </location>
</feature>
<feature type="compositionally biased region" description="Basic residues" evidence="2">
    <location>
        <begin position="325"/>
        <end position="341"/>
    </location>
</feature>
<feature type="region of interest" description="Disordered" evidence="2">
    <location>
        <begin position="130"/>
        <end position="187"/>
    </location>
</feature>
<dbReference type="Gene3D" id="3.40.50.1460">
    <property type="match status" value="1"/>
</dbReference>
<dbReference type="PANTHER" id="PTHR48104:SF30">
    <property type="entry name" value="METACASPASE-1"/>
    <property type="match status" value="1"/>
</dbReference>
<organism evidence="4 5">
    <name type="scientific">Favolaschia claudopus</name>
    <dbReference type="NCBI Taxonomy" id="2862362"/>
    <lineage>
        <taxon>Eukaryota</taxon>
        <taxon>Fungi</taxon>
        <taxon>Dikarya</taxon>
        <taxon>Basidiomycota</taxon>
        <taxon>Agaricomycotina</taxon>
        <taxon>Agaricomycetes</taxon>
        <taxon>Agaricomycetidae</taxon>
        <taxon>Agaricales</taxon>
        <taxon>Marasmiineae</taxon>
        <taxon>Mycenaceae</taxon>
        <taxon>Favolaschia</taxon>
    </lineage>
</organism>
<comment type="similarity">
    <text evidence="1">Belongs to the peptidase C14B family.</text>
</comment>
<feature type="region of interest" description="Disordered" evidence="2">
    <location>
        <begin position="284"/>
        <end position="359"/>
    </location>
</feature>
<feature type="region of interest" description="Disordered" evidence="2">
    <location>
        <begin position="598"/>
        <end position="662"/>
    </location>
</feature>
<dbReference type="Gene3D" id="3.40.50.12660">
    <property type="match status" value="1"/>
</dbReference>
<evidence type="ECO:0000256" key="2">
    <source>
        <dbReference type="SAM" id="MobiDB-lite"/>
    </source>
</evidence>
<feature type="compositionally biased region" description="Low complexity" evidence="2">
    <location>
        <begin position="142"/>
        <end position="162"/>
    </location>
</feature>
<feature type="domain" description="Peptidase C14 caspase" evidence="3">
    <location>
        <begin position="482"/>
        <end position="580"/>
    </location>
</feature>
<dbReference type="InterPro" id="IPR050452">
    <property type="entry name" value="Metacaspase"/>
</dbReference>
<accession>A0AAW0A074</accession>
<proteinExistence type="inferred from homology"/>
<protein>
    <submittedName>
        <fullName evidence="4">Mitochondrial chaperone BCS1</fullName>
    </submittedName>
</protein>
<evidence type="ECO:0000259" key="3">
    <source>
        <dbReference type="Pfam" id="PF00656"/>
    </source>
</evidence>
<dbReference type="GO" id="GO:0004197">
    <property type="term" value="F:cysteine-type endopeptidase activity"/>
    <property type="evidence" value="ECO:0007669"/>
    <property type="project" value="InterPro"/>
</dbReference>
<feature type="compositionally biased region" description="Basic and acidic residues" evidence="2">
    <location>
        <begin position="647"/>
        <end position="659"/>
    </location>
</feature>
<comment type="caution">
    <text evidence="4">The sequence shown here is derived from an EMBL/GenBank/DDBJ whole genome shotgun (WGS) entry which is preliminary data.</text>
</comment>
<gene>
    <name evidence="4" type="ORF">R3P38DRAFT_3287509</name>
</gene>
<feature type="compositionally biased region" description="Polar residues" evidence="2">
    <location>
        <begin position="623"/>
        <end position="635"/>
    </location>
</feature>
<dbReference type="Proteomes" id="UP001362999">
    <property type="component" value="Unassembled WGS sequence"/>
</dbReference>